<protein>
    <recommendedName>
        <fullName evidence="1">Peptidase A1 domain-containing protein</fullName>
    </recommendedName>
</protein>
<dbReference type="EMBL" id="MU250525">
    <property type="protein sequence ID" value="KAG7451040.1"/>
    <property type="molecule type" value="Genomic_DNA"/>
</dbReference>
<dbReference type="RefSeq" id="XP_043044540.1">
    <property type="nucleotide sequence ID" value="XM_043183978.1"/>
</dbReference>
<dbReference type="Proteomes" id="UP000812287">
    <property type="component" value="Unassembled WGS sequence"/>
</dbReference>
<dbReference type="InterPro" id="IPR033121">
    <property type="entry name" value="PEPTIDASE_A1"/>
</dbReference>
<dbReference type="GeneID" id="66106275"/>
<reference evidence="2" key="1">
    <citation type="submission" date="2020-11" db="EMBL/GenBank/DDBJ databases">
        <title>Adaptations for nitrogen fixation in a non-lichenized fungal sporocarp promotes dispersal by wood-feeding termites.</title>
        <authorList>
            <consortium name="DOE Joint Genome Institute"/>
            <person name="Koch R.A."/>
            <person name="Yoon G."/>
            <person name="Arayal U."/>
            <person name="Lail K."/>
            <person name="Amirebrahimi M."/>
            <person name="Labutti K."/>
            <person name="Lipzen A."/>
            <person name="Riley R."/>
            <person name="Barry K."/>
            <person name="Henrissat B."/>
            <person name="Grigoriev I.V."/>
            <person name="Herr J.R."/>
            <person name="Aime M.C."/>
        </authorList>
    </citation>
    <scope>NUCLEOTIDE SEQUENCE</scope>
    <source>
        <strain evidence="2">MCA 3950</strain>
    </source>
</reference>
<evidence type="ECO:0000259" key="1">
    <source>
        <dbReference type="Pfam" id="PF00026"/>
    </source>
</evidence>
<accession>A0A9P8AX44</accession>
<dbReference type="Gene3D" id="2.40.70.10">
    <property type="entry name" value="Acid Proteases"/>
    <property type="match status" value="1"/>
</dbReference>
<proteinExistence type="predicted"/>
<sequence>MVALVYVVAFRSAPVSGKQQGNHSFLGPHSSKSFVGTNESWILWYGTGYVSGILARDDVSIMALKLEVHEFGVAQNESADFSAYERVLHLFTLSPSFHVSETAAQTRPPVKKTPNVVEALNKTGQIKDAVVSFNMLPTERMMEPDRRLFLRTQASIHQRIPGSRLDQGSWIIPYETSATVSFVIGGREFAVHY</sequence>
<dbReference type="InterPro" id="IPR021109">
    <property type="entry name" value="Peptidase_aspartic_dom_sf"/>
</dbReference>
<organism evidence="2 3">
    <name type="scientific">Guyanagaster necrorhizus</name>
    <dbReference type="NCBI Taxonomy" id="856835"/>
    <lineage>
        <taxon>Eukaryota</taxon>
        <taxon>Fungi</taxon>
        <taxon>Dikarya</taxon>
        <taxon>Basidiomycota</taxon>
        <taxon>Agaricomycotina</taxon>
        <taxon>Agaricomycetes</taxon>
        <taxon>Agaricomycetidae</taxon>
        <taxon>Agaricales</taxon>
        <taxon>Marasmiineae</taxon>
        <taxon>Physalacriaceae</taxon>
        <taxon>Guyanagaster</taxon>
    </lineage>
</organism>
<dbReference type="Pfam" id="PF00026">
    <property type="entry name" value="Asp"/>
    <property type="match status" value="1"/>
</dbReference>
<evidence type="ECO:0000313" key="2">
    <source>
        <dbReference type="EMBL" id="KAG7451040.1"/>
    </source>
</evidence>
<comment type="caution">
    <text evidence="2">The sequence shown here is derived from an EMBL/GenBank/DDBJ whole genome shotgun (WGS) entry which is preliminary data.</text>
</comment>
<dbReference type="AlphaFoldDB" id="A0A9P8AX44"/>
<evidence type="ECO:0000313" key="3">
    <source>
        <dbReference type="Proteomes" id="UP000812287"/>
    </source>
</evidence>
<feature type="domain" description="Peptidase A1" evidence="1">
    <location>
        <begin position="18"/>
        <end position="135"/>
    </location>
</feature>
<keyword evidence="3" id="KW-1185">Reference proteome</keyword>
<dbReference type="SUPFAM" id="SSF50630">
    <property type="entry name" value="Acid proteases"/>
    <property type="match status" value="1"/>
</dbReference>
<dbReference type="OrthoDB" id="2747330at2759"/>
<gene>
    <name evidence="2" type="ORF">BT62DRAFT_916143</name>
</gene>
<name>A0A9P8AX44_9AGAR</name>